<reference evidence="2 3" key="1">
    <citation type="submission" date="2016-09" db="EMBL/GenBank/DDBJ databases">
        <title>Genome-resolved meta-omics ties microbial dynamics to process performance in biotechnology for thiocyanate degradation.</title>
        <authorList>
            <person name="Kantor R.S."/>
            <person name="Huddy R.J."/>
            <person name="Iyer R."/>
            <person name="Thomas B.C."/>
            <person name="Brown C.T."/>
            <person name="Anantharaman K."/>
            <person name="Tringe S."/>
            <person name="Hettich R.L."/>
            <person name="Harrison S.T."/>
            <person name="Banfield J.F."/>
        </authorList>
    </citation>
    <scope>NUCLEOTIDE SEQUENCE [LARGE SCALE GENOMIC DNA]</scope>
    <source>
        <strain evidence="2">59-99</strain>
    </source>
</reference>
<dbReference type="AlphaFoldDB" id="A0A1M3L343"/>
<name>A0A1M3L343_9BACT</name>
<organism evidence="2 3">
    <name type="scientific">Candidatus Kapaibacterium thiocyanatum</name>
    <dbReference type="NCBI Taxonomy" id="1895771"/>
    <lineage>
        <taxon>Bacteria</taxon>
        <taxon>Pseudomonadati</taxon>
        <taxon>Candidatus Kapaibacteriota</taxon>
        <taxon>Candidatus Kapaibacteriia</taxon>
        <taxon>Candidatus Kapaibacteriales</taxon>
        <taxon>Candidatus Kapaibacteriaceae</taxon>
        <taxon>Candidatus Kapaibacterium</taxon>
    </lineage>
</organism>
<gene>
    <name evidence="2" type="ORF">BGO89_05835</name>
</gene>
<evidence type="ECO:0000256" key="1">
    <source>
        <dbReference type="SAM" id="SignalP"/>
    </source>
</evidence>
<feature type="chain" id="PRO_5012928479" evidence="1">
    <location>
        <begin position="18"/>
        <end position="283"/>
    </location>
</feature>
<sequence length="283" mass="31227">MLFILLVIVGLTSSASAQQTYLEYRLKPSSSYSYDMTSNVSQTMSVMSQEIENDMQSTLGCRLLVREAVLKQYELELHYDTLRMGLRATGLGEAMRLDTSIVMPGTSQYIQRFMMTSLGNVLSLSSDSTSRISTMIDGAMNNMTMMKNFITQFPGRGLNVKDTWTVSTVDTVHNAQLSGDIVTRSTVVYTLTGMKDTLGTSMAIVDMHTSAYELSGSIRNLGMDMVIEGEGTARGTIRIDVRNGLPIAINQHSTVNSRMAMTGQQSMLIPMTIATTSTIRRRQ</sequence>
<comment type="caution">
    <text evidence="2">The sequence shown here is derived from an EMBL/GenBank/DDBJ whole genome shotgun (WGS) entry which is preliminary data.</text>
</comment>
<proteinExistence type="predicted"/>
<dbReference type="Proteomes" id="UP000184233">
    <property type="component" value="Unassembled WGS sequence"/>
</dbReference>
<feature type="signal peptide" evidence="1">
    <location>
        <begin position="1"/>
        <end position="17"/>
    </location>
</feature>
<evidence type="ECO:0000313" key="3">
    <source>
        <dbReference type="Proteomes" id="UP000184233"/>
    </source>
</evidence>
<dbReference type="STRING" id="1895771.BGO89_05835"/>
<dbReference type="EMBL" id="MKVH01000009">
    <property type="protein sequence ID" value="OJX59734.1"/>
    <property type="molecule type" value="Genomic_DNA"/>
</dbReference>
<protein>
    <submittedName>
        <fullName evidence="2">Uncharacterized protein</fullName>
    </submittedName>
</protein>
<keyword evidence="1" id="KW-0732">Signal</keyword>
<accession>A0A1M3L343</accession>
<evidence type="ECO:0000313" key="2">
    <source>
        <dbReference type="EMBL" id="OJX59734.1"/>
    </source>
</evidence>